<proteinExistence type="predicted"/>
<dbReference type="EMBL" id="JATAAI010000026">
    <property type="protein sequence ID" value="KAK1737175.1"/>
    <property type="molecule type" value="Genomic_DNA"/>
</dbReference>
<evidence type="ECO:0000313" key="3">
    <source>
        <dbReference type="Proteomes" id="UP001224775"/>
    </source>
</evidence>
<protein>
    <recommendedName>
        <fullName evidence="4">Calmodulin</fullName>
    </recommendedName>
</protein>
<organism evidence="2 3">
    <name type="scientific">Skeletonema marinoi</name>
    <dbReference type="NCBI Taxonomy" id="267567"/>
    <lineage>
        <taxon>Eukaryota</taxon>
        <taxon>Sar</taxon>
        <taxon>Stramenopiles</taxon>
        <taxon>Ochrophyta</taxon>
        <taxon>Bacillariophyta</taxon>
        <taxon>Coscinodiscophyceae</taxon>
        <taxon>Thalassiosirophycidae</taxon>
        <taxon>Thalassiosirales</taxon>
        <taxon>Skeletonemataceae</taxon>
        <taxon>Skeletonema</taxon>
        <taxon>Skeletonema marinoi-dohrnii complex</taxon>
    </lineage>
</organism>
<dbReference type="Gene3D" id="2.120.10.80">
    <property type="entry name" value="Kelch-type beta propeller"/>
    <property type="match status" value="1"/>
</dbReference>
<keyword evidence="1" id="KW-0732">Signal</keyword>
<evidence type="ECO:0008006" key="4">
    <source>
        <dbReference type="Google" id="ProtNLM"/>
    </source>
</evidence>
<evidence type="ECO:0000256" key="1">
    <source>
        <dbReference type="SAM" id="SignalP"/>
    </source>
</evidence>
<sequence>MLSQFTSILFFVFTVLYEASSQDNIVIGSNLDLRNDERLPVSGTKNWQLLPQRATTFSPRHSHATTVFACPDNPSTQCLWLTGGYSDSHRSFDLRMEKEISDVWYSKDGKSWNQVELYGDFIQGVGNWDAKPGSFAAPWYARYGHSLDVLDDEDGDADVMVLVGGNNPMPSNDVWLSTDGIRWYFDGYAAWPKRAYHSTAVFQGKLFILGGTPFSNSVWAGSLVKNRTREVGYSIKWTQMKDAPWTPRAGACAIAHSVNEDIAPLPNATEEFTNNTSEVLFILGGLAGHGQDNPDYEGIRTRNDVWKTTDGETWERVMTDTKVWPGRAFHGCTSWTSNNNDPISQPKMFIAGGGYMGTDGNREARSLETYTDTWWSYNGSEWMKINYEEGSIYKDNLYSTNEWTEITVEDGRKVYRGKWGFSLEAFVASQDLNGDGEINTERAMTKVCPVANKTLCKTMKLAEEHIPALFLIGGKVEGSSMVSDTFVSKRGINCELDGITCGNKGSCGHLVVKAGKLGLFCGQAFIKHNFFRDEF</sequence>
<dbReference type="PANTHER" id="PTHR23244">
    <property type="entry name" value="KELCH REPEAT DOMAIN"/>
    <property type="match status" value="1"/>
</dbReference>
<keyword evidence="3" id="KW-1185">Reference proteome</keyword>
<comment type="caution">
    <text evidence="2">The sequence shown here is derived from an EMBL/GenBank/DDBJ whole genome shotgun (WGS) entry which is preliminary data.</text>
</comment>
<evidence type="ECO:0000313" key="2">
    <source>
        <dbReference type="EMBL" id="KAK1737175.1"/>
    </source>
</evidence>
<reference evidence="2" key="1">
    <citation type="submission" date="2023-06" db="EMBL/GenBank/DDBJ databases">
        <title>Survivors Of The Sea: Transcriptome response of Skeletonema marinoi to long-term dormancy.</title>
        <authorList>
            <person name="Pinder M.I.M."/>
            <person name="Kourtchenko O."/>
            <person name="Robertson E.K."/>
            <person name="Larsson T."/>
            <person name="Maumus F."/>
            <person name="Osuna-Cruz C.M."/>
            <person name="Vancaester E."/>
            <person name="Stenow R."/>
            <person name="Vandepoele K."/>
            <person name="Ploug H."/>
            <person name="Bruchert V."/>
            <person name="Godhe A."/>
            <person name="Topel M."/>
        </authorList>
    </citation>
    <scope>NUCLEOTIDE SEQUENCE</scope>
    <source>
        <strain evidence="2">R05AC</strain>
    </source>
</reference>
<accession>A0AAD9D8X1</accession>
<feature type="chain" id="PRO_5041999570" description="Calmodulin" evidence="1">
    <location>
        <begin position="22"/>
        <end position="535"/>
    </location>
</feature>
<feature type="signal peptide" evidence="1">
    <location>
        <begin position="1"/>
        <end position="21"/>
    </location>
</feature>
<dbReference type="InterPro" id="IPR015915">
    <property type="entry name" value="Kelch-typ_b-propeller"/>
</dbReference>
<gene>
    <name evidence="2" type="ORF">QTG54_012042</name>
</gene>
<dbReference type="Proteomes" id="UP001224775">
    <property type="component" value="Unassembled WGS sequence"/>
</dbReference>
<name>A0AAD9D8X1_9STRA</name>
<dbReference type="SUPFAM" id="SSF117281">
    <property type="entry name" value="Kelch motif"/>
    <property type="match status" value="1"/>
</dbReference>
<dbReference type="AlphaFoldDB" id="A0AAD9D8X1"/>